<evidence type="ECO:0000313" key="14">
    <source>
        <dbReference type="EMBL" id="KAK1803339.1"/>
    </source>
</evidence>
<dbReference type="InterPro" id="IPR052491">
    <property type="entry name" value="TNFRSF10"/>
</dbReference>
<dbReference type="SUPFAM" id="SSF57586">
    <property type="entry name" value="TNF receptor-like"/>
    <property type="match status" value="2"/>
</dbReference>
<accession>A0AAD8ZQ11</accession>
<feature type="disulfide bond" evidence="9">
    <location>
        <begin position="323"/>
        <end position="336"/>
    </location>
</feature>
<dbReference type="GO" id="GO:0005886">
    <property type="term" value="C:plasma membrane"/>
    <property type="evidence" value="ECO:0007669"/>
    <property type="project" value="TreeGrafter"/>
</dbReference>
<feature type="region of interest" description="Disordered" evidence="10">
    <location>
        <begin position="1"/>
        <end position="28"/>
    </location>
</feature>
<reference evidence="14" key="1">
    <citation type="submission" date="2023-03" db="EMBL/GenBank/DDBJ databases">
        <title>Electrophorus voltai genome.</title>
        <authorList>
            <person name="Bian C."/>
        </authorList>
    </citation>
    <scope>NUCLEOTIDE SEQUENCE</scope>
    <source>
        <strain evidence="14">CB-2022</strain>
        <tissue evidence="14">Muscle</tissue>
    </source>
</reference>
<dbReference type="GO" id="GO:0009986">
    <property type="term" value="C:cell surface"/>
    <property type="evidence" value="ECO:0007669"/>
    <property type="project" value="TreeGrafter"/>
</dbReference>
<keyword evidence="7" id="KW-0675">Receptor</keyword>
<dbReference type="SMART" id="SM00208">
    <property type="entry name" value="TNFR"/>
    <property type="match status" value="3"/>
</dbReference>
<evidence type="ECO:0000256" key="2">
    <source>
        <dbReference type="ARBA" id="ARBA00022703"/>
    </source>
</evidence>
<feature type="region of interest" description="Disordered" evidence="10">
    <location>
        <begin position="468"/>
        <end position="566"/>
    </location>
</feature>
<comment type="caution">
    <text evidence="14">The sequence shown here is derived from an EMBL/GenBank/DDBJ whole genome shotgun (WGS) entry which is preliminary data.</text>
</comment>
<feature type="disulfide bond" evidence="9">
    <location>
        <begin position="346"/>
        <end position="361"/>
    </location>
</feature>
<dbReference type="AlphaFoldDB" id="A0AAD8ZQ11"/>
<evidence type="ECO:0000256" key="3">
    <source>
        <dbReference type="ARBA" id="ARBA00022729"/>
    </source>
</evidence>
<keyword evidence="6 9" id="KW-1015">Disulfide bond</keyword>
<keyword evidence="8" id="KW-0325">Glycoprotein</keyword>
<keyword evidence="5 11" id="KW-0472">Membrane</keyword>
<feature type="region of interest" description="Disordered" evidence="10">
    <location>
        <begin position="167"/>
        <end position="195"/>
    </location>
</feature>
<feature type="compositionally biased region" description="Low complexity" evidence="10">
    <location>
        <begin position="513"/>
        <end position="535"/>
    </location>
</feature>
<keyword evidence="3" id="KW-0732">Signal</keyword>
<evidence type="ECO:0000256" key="8">
    <source>
        <dbReference type="ARBA" id="ARBA00023180"/>
    </source>
</evidence>
<feature type="domain" description="TNFR-Cys" evidence="13">
    <location>
        <begin position="304"/>
        <end position="344"/>
    </location>
</feature>
<evidence type="ECO:0000256" key="5">
    <source>
        <dbReference type="ARBA" id="ARBA00023136"/>
    </source>
</evidence>
<dbReference type="SUPFAM" id="SSF47986">
    <property type="entry name" value="DEATH domain"/>
    <property type="match status" value="1"/>
</dbReference>
<feature type="transmembrane region" description="Helical" evidence="11">
    <location>
        <begin position="415"/>
        <end position="436"/>
    </location>
</feature>
<dbReference type="PROSITE" id="PS50050">
    <property type="entry name" value="TNFR_NGFR_2"/>
    <property type="match status" value="2"/>
</dbReference>
<organism evidence="14 15">
    <name type="scientific">Electrophorus voltai</name>
    <dbReference type="NCBI Taxonomy" id="2609070"/>
    <lineage>
        <taxon>Eukaryota</taxon>
        <taxon>Metazoa</taxon>
        <taxon>Chordata</taxon>
        <taxon>Craniata</taxon>
        <taxon>Vertebrata</taxon>
        <taxon>Euteleostomi</taxon>
        <taxon>Actinopterygii</taxon>
        <taxon>Neopterygii</taxon>
        <taxon>Teleostei</taxon>
        <taxon>Ostariophysi</taxon>
        <taxon>Gymnotiformes</taxon>
        <taxon>Gymnotoidei</taxon>
        <taxon>Gymnotidae</taxon>
        <taxon>Electrophorus</taxon>
    </lineage>
</organism>
<dbReference type="Pfam" id="PF00020">
    <property type="entry name" value="TNFR_c6"/>
    <property type="match status" value="2"/>
</dbReference>
<keyword evidence="2" id="KW-0053">Apoptosis</keyword>
<dbReference type="InterPro" id="IPR034024">
    <property type="entry name" value="TNFRSF10_N"/>
</dbReference>
<evidence type="ECO:0000256" key="6">
    <source>
        <dbReference type="ARBA" id="ARBA00023157"/>
    </source>
</evidence>
<evidence type="ECO:0000256" key="4">
    <source>
        <dbReference type="ARBA" id="ARBA00022737"/>
    </source>
</evidence>
<sequence>MLGSSPYRSRTARDAMKRTPKASFTVGPGTELIQGAQASFTVSPGTELVQGAQASFTVSPGTELVQGAQAASLWAPAQSSFRGPRPPHCGPQHRARSGGPGRLTVGPGRELVQGAQAASLWAPAQSSSRGPRPPHCGPQHRARSGGPGRLTVGPGRELVQGAQAASLWAPEQSSFRGPRPPHCGPRHRARSGGPGRLTVGPGTELVQGAQASSLADSVSGSGLGLGESWDDSVFVLLVVTVVGGGSVELVNPRPRESQNRTAGQMVCREDEEYSHNGFCCKNCEAGTYVSGKCSADQQKGTCQPCEHGTYAEHPTGMEQCLQCSQCHLDQVRTAACTSVKNTQCECKPGFFCRPNEPCEVCTRCSRCRGDEVEVQACTPTSNTKCRKHSTLASEPTEKTVATPTHLPTPENGSTWIIVPVVLLSVLVVIAVGVLLWKQKKCLCETEASPVAPDDEVKIPIDGVCVSSAEEQENSRNAGLEAVEELRPESRPLLQETQGKSMPVEDEDRGLGDSLPNTTSSSQTSLSALPVMVPPMVESPPQSPPTQRQACTGVQDPEPWAKDDGPPRRLVPLQGEEVSLSKSFDLFDVLDVRVHNKFFRSIGVSDNAIRQAEALHAADKVYELLRGWMQHKGLRASINDLLDALLQLDQRWSAEQIASKAVERGYYKYE</sequence>
<dbReference type="PANTHER" id="PTHR46330">
    <property type="entry name" value="TUMOR NECROSIS FACTOR RECEPTOR SUPERFAMILY MEMBER 10B"/>
    <property type="match status" value="1"/>
</dbReference>
<evidence type="ECO:0000256" key="1">
    <source>
        <dbReference type="ARBA" id="ARBA00004370"/>
    </source>
</evidence>
<dbReference type="PANTHER" id="PTHR46330:SF6">
    <property type="entry name" value="HEMATOPOIETIC DEATH RECEPTOR-RELATED"/>
    <property type="match status" value="1"/>
</dbReference>
<name>A0AAD8ZQ11_9TELE</name>
<evidence type="ECO:0000256" key="10">
    <source>
        <dbReference type="SAM" id="MobiDB-lite"/>
    </source>
</evidence>
<evidence type="ECO:0000256" key="9">
    <source>
        <dbReference type="PROSITE-ProRule" id="PRU00206"/>
    </source>
</evidence>
<dbReference type="Gene3D" id="1.10.533.10">
    <property type="entry name" value="Death Domain, Fas"/>
    <property type="match status" value="1"/>
</dbReference>
<dbReference type="InterPro" id="IPR011029">
    <property type="entry name" value="DEATH-like_dom_sf"/>
</dbReference>
<keyword evidence="4" id="KW-0677">Repeat</keyword>
<keyword evidence="11" id="KW-0812">Transmembrane</keyword>
<dbReference type="Pfam" id="PF00531">
    <property type="entry name" value="Death"/>
    <property type="match status" value="1"/>
</dbReference>
<dbReference type="PROSITE" id="PS50017">
    <property type="entry name" value="DEATH_DOMAIN"/>
    <property type="match status" value="1"/>
</dbReference>
<gene>
    <name evidence="14" type="ORF">P4O66_004121</name>
</gene>
<evidence type="ECO:0000256" key="7">
    <source>
        <dbReference type="ARBA" id="ARBA00023170"/>
    </source>
</evidence>
<dbReference type="Gene3D" id="2.10.50.10">
    <property type="entry name" value="Tumor Necrosis Factor Receptor, subunit A, domain 2"/>
    <property type="match status" value="3"/>
</dbReference>
<feature type="disulfide bond" evidence="9">
    <location>
        <begin position="326"/>
        <end position="344"/>
    </location>
</feature>
<feature type="region of interest" description="Disordered" evidence="10">
    <location>
        <begin position="76"/>
        <end position="154"/>
    </location>
</feature>
<dbReference type="InterPro" id="IPR000488">
    <property type="entry name" value="Death_dom"/>
</dbReference>
<proteinExistence type="predicted"/>
<dbReference type="GO" id="GO:0043065">
    <property type="term" value="P:positive regulation of apoptotic process"/>
    <property type="evidence" value="ECO:0007669"/>
    <property type="project" value="TreeGrafter"/>
</dbReference>
<keyword evidence="15" id="KW-1185">Reference proteome</keyword>
<comment type="subcellular location">
    <subcellularLocation>
        <location evidence="1">Membrane</location>
    </subcellularLocation>
</comment>
<feature type="repeat" description="TNFR-Cys" evidence="9">
    <location>
        <begin position="304"/>
        <end position="344"/>
    </location>
</feature>
<evidence type="ECO:0000259" key="12">
    <source>
        <dbReference type="PROSITE" id="PS50017"/>
    </source>
</evidence>
<dbReference type="Proteomes" id="UP001239994">
    <property type="component" value="Unassembled WGS sequence"/>
</dbReference>
<feature type="disulfide bond" evidence="9">
    <location>
        <begin position="364"/>
        <end position="377"/>
    </location>
</feature>
<evidence type="ECO:0000259" key="13">
    <source>
        <dbReference type="PROSITE" id="PS50050"/>
    </source>
</evidence>
<feature type="domain" description="Death" evidence="12">
    <location>
        <begin position="596"/>
        <end position="660"/>
    </location>
</feature>
<feature type="domain" description="TNFR-Cys" evidence="13">
    <location>
        <begin position="345"/>
        <end position="385"/>
    </location>
</feature>
<keyword evidence="11" id="KW-1133">Transmembrane helix</keyword>
<dbReference type="GO" id="GO:0036462">
    <property type="term" value="P:TRAIL-activated apoptotic signaling pathway"/>
    <property type="evidence" value="ECO:0007669"/>
    <property type="project" value="TreeGrafter"/>
</dbReference>
<dbReference type="CDD" id="cd10580">
    <property type="entry name" value="TNFRSF10"/>
    <property type="match status" value="1"/>
</dbReference>
<evidence type="ECO:0000313" key="15">
    <source>
        <dbReference type="Proteomes" id="UP001239994"/>
    </source>
</evidence>
<evidence type="ECO:0000256" key="11">
    <source>
        <dbReference type="SAM" id="Phobius"/>
    </source>
</evidence>
<feature type="repeat" description="TNFR-Cys" evidence="9">
    <location>
        <begin position="345"/>
        <end position="385"/>
    </location>
</feature>
<dbReference type="EMBL" id="JAROKS010000005">
    <property type="protein sequence ID" value="KAK1803339.1"/>
    <property type="molecule type" value="Genomic_DNA"/>
</dbReference>
<feature type="disulfide bond" evidence="9">
    <location>
        <begin position="305"/>
        <end position="320"/>
    </location>
</feature>
<dbReference type="InterPro" id="IPR001368">
    <property type="entry name" value="TNFR/NGFR_Cys_rich_reg"/>
</dbReference>
<feature type="disulfide bond" evidence="9">
    <location>
        <begin position="367"/>
        <end position="385"/>
    </location>
</feature>
<evidence type="ECO:0008006" key="16">
    <source>
        <dbReference type="Google" id="ProtNLM"/>
    </source>
</evidence>
<protein>
    <recommendedName>
        <fullName evidence="16">Tumor necrosis factor receptor superfamily, member a</fullName>
    </recommendedName>
</protein>